<dbReference type="Pfam" id="PF00632">
    <property type="entry name" value="HECT"/>
    <property type="match status" value="1"/>
</dbReference>
<accession>A0AAY4B7L9</accession>
<reference evidence="5" key="3">
    <citation type="submission" date="2025-09" db="UniProtKB">
        <authorList>
            <consortium name="Ensembl"/>
        </authorList>
    </citation>
    <scope>IDENTIFICATION</scope>
</reference>
<sequence length="140" mass="16128">IYIYFFFPHRFREGLMSLGVLDALQKYPLQLKCLFMKSHKVLTAADLENLFQIIHSERVSNAFQDLQDAEFDSSVSLEDILVFFTGCDHVLALSFSPKPRIEFTTHSRFPIANTCENILSIPVHANYTAFQSDMDFAIRN</sequence>
<dbReference type="InterPro" id="IPR035983">
    <property type="entry name" value="Hect_E3_ubiquitin_ligase"/>
</dbReference>
<proteinExistence type="predicted"/>
<dbReference type="Gene3D" id="3.30.2410.10">
    <property type="entry name" value="Hect, E3 ligase catalytic domain"/>
    <property type="match status" value="1"/>
</dbReference>
<dbReference type="InterPro" id="IPR000569">
    <property type="entry name" value="HECT_dom"/>
</dbReference>
<protein>
    <recommendedName>
        <fullName evidence="4">HECT domain-containing protein</fullName>
    </recommendedName>
</protein>
<name>A0AAY4B7L9_9TELE</name>
<dbReference type="AlphaFoldDB" id="A0AAY4B7L9"/>
<dbReference type="SUPFAM" id="SSF56204">
    <property type="entry name" value="Hect, E3 ligase catalytic domain"/>
    <property type="match status" value="1"/>
</dbReference>
<feature type="active site" description="Glycyl thioester intermediate" evidence="3">
    <location>
        <position position="115"/>
    </location>
</feature>
<keyword evidence="2 3" id="KW-0833">Ubl conjugation pathway</keyword>
<dbReference type="GO" id="GO:0004842">
    <property type="term" value="F:ubiquitin-protein transferase activity"/>
    <property type="evidence" value="ECO:0007669"/>
    <property type="project" value="InterPro"/>
</dbReference>
<reference evidence="5 6" key="1">
    <citation type="submission" date="2020-06" db="EMBL/GenBank/DDBJ databases">
        <authorList>
            <consortium name="Wellcome Sanger Institute Data Sharing"/>
        </authorList>
    </citation>
    <scope>NUCLEOTIDE SEQUENCE [LARGE SCALE GENOMIC DNA]</scope>
</reference>
<keyword evidence="1" id="KW-0808">Transferase</keyword>
<organism evidence="5 6">
    <name type="scientific">Denticeps clupeoides</name>
    <name type="common">denticle herring</name>
    <dbReference type="NCBI Taxonomy" id="299321"/>
    <lineage>
        <taxon>Eukaryota</taxon>
        <taxon>Metazoa</taxon>
        <taxon>Chordata</taxon>
        <taxon>Craniata</taxon>
        <taxon>Vertebrata</taxon>
        <taxon>Euteleostomi</taxon>
        <taxon>Actinopterygii</taxon>
        <taxon>Neopterygii</taxon>
        <taxon>Teleostei</taxon>
        <taxon>Clupei</taxon>
        <taxon>Clupeiformes</taxon>
        <taxon>Denticipitoidei</taxon>
        <taxon>Denticipitidae</taxon>
        <taxon>Denticeps</taxon>
    </lineage>
</organism>
<evidence type="ECO:0000256" key="1">
    <source>
        <dbReference type="ARBA" id="ARBA00022679"/>
    </source>
</evidence>
<dbReference type="Proteomes" id="UP000694580">
    <property type="component" value="Chromosome 9"/>
</dbReference>
<reference evidence="5" key="2">
    <citation type="submission" date="2025-08" db="UniProtKB">
        <authorList>
            <consortium name="Ensembl"/>
        </authorList>
    </citation>
    <scope>IDENTIFICATION</scope>
</reference>
<evidence type="ECO:0000259" key="4">
    <source>
        <dbReference type="PROSITE" id="PS50237"/>
    </source>
</evidence>
<dbReference type="Ensembl" id="ENSDCDT00010018001.1">
    <property type="protein sequence ID" value="ENSDCDP00010016974.1"/>
    <property type="gene ID" value="ENSDCDG00010007794.1"/>
</dbReference>
<evidence type="ECO:0000313" key="5">
    <source>
        <dbReference type="Ensembl" id="ENSDCDP00010016974.1"/>
    </source>
</evidence>
<keyword evidence="6" id="KW-1185">Reference proteome</keyword>
<evidence type="ECO:0000256" key="2">
    <source>
        <dbReference type="ARBA" id="ARBA00022786"/>
    </source>
</evidence>
<feature type="domain" description="HECT" evidence="4">
    <location>
        <begin position="80"/>
        <end position="140"/>
    </location>
</feature>
<evidence type="ECO:0000313" key="6">
    <source>
        <dbReference type="Proteomes" id="UP000694580"/>
    </source>
</evidence>
<evidence type="ECO:0000256" key="3">
    <source>
        <dbReference type="PROSITE-ProRule" id="PRU00104"/>
    </source>
</evidence>
<dbReference type="GeneTree" id="ENSGT00950000182865"/>
<dbReference type="PROSITE" id="PS50237">
    <property type="entry name" value="HECT"/>
    <property type="match status" value="1"/>
</dbReference>